<protein>
    <submittedName>
        <fullName evidence="1">Proteasome subunit</fullName>
    </submittedName>
</protein>
<sequence>MSDDLDKVLMINDHLAFSSAGNAAIEKAISIDLNKATNKDCLTTDDLLDIIKAFYKRVADTNCDAILALPFYFLIAGKGRD</sequence>
<name>K1SEV8_9ZZZZ</name>
<feature type="non-terminal residue" evidence="1">
    <location>
        <position position="81"/>
    </location>
</feature>
<keyword evidence="1" id="KW-0647">Proteasome</keyword>
<organism evidence="1">
    <name type="scientific">human gut metagenome</name>
    <dbReference type="NCBI Taxonomy" id="408170"/>
    <lineage>
        <taxon>unclassified sequences</taxon>
        <taxon>metagenomes</taxon>
        <taxon>organismal metagenomes</taxon>
    </lineage>
</organism>
<reference evidence="1" key="1">
    <citation type="journal article" date="2013" name="Environ. Microbiol.">
        <title>Microbiota from the distal guts of lean and obese adolescents exhibit partial functional redundancy besides clear differences in community structure.</title>
        <authorList>
            <person name="Ferrer M."/>
            <person name="Ruiz A."/>
            <person name="Lanza F."/>
            <person name="Haange S.B."/>
            <person name="Oberbach A."/>
            <person name="Till H."/>
            <person name="Bargiela R."/>
            <person name="Campoy C."/>
            <person name="Segura M.T."/>
            <person name="Richter M."/>
            <person name="von Bergen M."/>
            <person name="Seifert J."/>
            <person name="Suarez A."/>
        </authorList>
    </citation>
    <scope>NUCLEOTIDE SEQUENCE</scope>
</reference>
<comment type="caution">
    <text evidence="1">The sequence shown here is derived from an EMBL/GenBank/DDBJ whole genome shotgun (WGS) entry which is preliminary data.</text>
</comment>
<accession>K1SEV8</accession>
<dbReference type="EMBL" id="AJWZ01006599">
    <property type="protein sequence ID" value="EKC59322.1"/>
    <property type="molecule type" value="Genomic_DNA"/>
</dbReference>
<dbReference type="GO" id="GO:0000502">
    <property type="term" value="C:proteasome complex"/>
    <property type="evidence" value="ECO:0007669"/>
    <property type="project" value="UniProtKB-KW"/>
</dbReference>
<dbReference type="AlphaFoldDB" id="K1SEV8"/>
<proteinExistence type="predicted"/>
<gene>
    <name evidence="1" type="ORF">OBE_09555</name>
</gene>
<evidence type="ECO:0000313" key="1">
    <source>
        <dbReference type="EMBL" id="EKC59322.1"/>
    </source>
</evidence>